<accession>A0A0U1SA96</accession>
<reference evidence="1" key="1">
    <citation type="submission" date="2007-10" db="EMBL/GenBank/DDBJ databases">
        <title>Classification and functional annotation of ESTs from venom glands of Isometrus maculatus.</title>
        <authorList>
            <person name="Li W."/>
            <person name="Ma Y."/>
            <person name="Zhao R."/>
            <person name="Cao Z."/>
        </authorList>
    </citation>
    <scope>NUCLEOTIDE SEQUENCE</scope>
    <source>
        <tissue evidence="1">Venom gland</tissue>
    </source>
</reference>
<protein>
    <submittedName>
        <fullName evidence="1">Uncharacterized protein</fullName>
    </submittedName>
</protein>
<proteinExistence type="evidence at transcript level"/>
<evidence type="ECO:0000313" key="1">
    <source>
        <dbReference type="EMBL" id="ACD11930.1"/>
    </source>
</evidence>
<sequence>MKKWAHKGLMNSSIKYQTQLSPLKNLTFSY</sequence>
<dbReference type="EMBL" id="EU252359">
    <property type="protein sequence ID" value="ACD11930.1"/>
    <property type="molecule type" value="mRNA"/>
</dbReference>
<name>A0A0U1SA96_ISOMC</name>
<organism evidence="1">
    <name type="scientific">Isometrus maculatus</name>
    <name type="common">Lesser brown scorpion</name>
    <name type="synonym">Scorpio maculatus</name>
    <dbReference type="NCBI Taxonomy" id="497827"/>
    <lineage>
        <taxon>Eukaryota</taxon>
        <taxon>Metazoa</taxon>
        <taxon>Ecdysozoa</taxon>
        <taxon>Arthropoda</taxon>
        <taxon>Chelicerata</taxon>
        <taxon>Arachnida</taxon>
        <taxon>Scorpiones</taxon>
        <taxon>Buthida</taxon>
        <taxon>Buthoidea</taxon>
        <taxon>Buthidae</taxon>
        <taxon>Isometrus</taxon>
    </lineage>
</organism>
<dbReference type="AlphaFoldDB" id="A0A0U1SA96"/>